<evidence type="ECO:0008006" key="4">
    <source>
        <dbReference type="Google" id="ProtNLM"/>
    </source>
</evidence>
<evidence type="ECO:0000256" key="1">
    <source>
        <dbReference type="ARBA" id="ARBA00009981"/>
    </source>
</evidence>
<dbReference type="AlphaFoldDB" id="A0A1F7JIN1"/>
<gene>
    <name evidence="2" type="ORF">A3H78_01195</name>
</gene>
<organism evidence="2 3">
    <name type="scientific">Candidatus Roizmanbacteria bacterium RIFCSPLOWO2_02_FULL_36_11</name>
    <dbReference type="NCBI Taxonomy" id="1802071"/>
    <lineage>
        <taxon>Bacteria</taxon>
        <taxon>Candidatus Roizmaniibacteriota</taxon>
    </lineage>
</organism>
<dbReference type="SUPFAM" id="SSF143120">
    <property type="entry name" value="YefM-like"/>
    <property type="match status" value="1"/>
</dbReference>
<comment type="caution">
    <text evidence="2">The sequence shown here is derived from an EMBL/GenBank/DDBJ whole genome shotgun (WGS) entry which is preliminary data.</text>
</comment>
<sequence>MNNNQIFPEYVSVSDLQRNYADVLAKMKKCSQPVFILKKNKLEAVIINPLFYAQLIRQNQDTEEKMALKAIGIYQKEKKAKKLKKLSKAADLFV</sequence>
<reference evidence="2 3" key="1">
    <citation type="journal article" date="2016" name="Nat. Commun.">
        <title>Thousands of microbial genomes shed light on interconnected biogeochemical processes in an aquifer system.</title>
        <authorList>
            <person name="Anantharaman K."/>
            <person name="Brown C.T."/>
            <person name="Hug L.A."/>
            <person name="Sharon I."/>
            <person name="Castelle C.J."/>
            <person name="Probst A.J."/>
            <person name="Thomas B.C."/>
            <person name="Singh A."/>
            <person name="Wilkins M.J."/>
            <person name="Karaoz U."/>
            <person name="Brodie E.L."/>
            <person name="Williams K.H."/>
            <person name="Hubbard S.S."/>
            <person name="Banfield J.F."/>
        </authorList>
    </citation>
    <scope>NUCLEOTIDE SEQUENCE [LARGE SCALE GENOMIC DNA]</scope>
</reference>
<accession>A0A1F7JIN1</accession>
<dbReference type="InterPro" id="IPR036165">
    <property type="entry name" value="YefM-like_sf"/>
</dbReference>
<comment type="similarity">
    <text evidence="1">Belongs to the phD/YefM antitoxin family.</text>
</comment>
<proteinExistence type="inferred from homology"/>
<protein>
    <recommendedName>
        <fullName evidence="4">Antitoxin</fullName>
    </recommendedName>
</protein>
<dbReference type="Proteomes" id="UP000177418">
    <property type="component" value="Unassembled WGS sequence"/>
</dbReference>
<name>A0A1F7JIN1_9BACT</name>
<evidence type="ECO:0000313" key="3">
    <source>
        <dbReference type="Proteomes" id="UP000177418"/>
    </source>
</evidence>
<evidence type="ECO:0000313" key="2">
    <source>
        <dbReference type="EMBL" id="OGK55455.1"/>
    </source>
</evidence>
<dbReference type="EMBL" id="MGAV01000003">
    <property type="protein sequence ID" value="OGK55455.1"/>
    <property type="molecule type" value="Genomic_DNA"/>
</dbReference>